<feature type="compositionally biased region" description="Low complexity" evidence="4">
    <location>
        <begin position="278"/>
        <end position="288"/>
    </location>
</feature>
<dbReference type="GO" id="GO:0072357">
    <property type="term" value="C:PTW/PP1 phosphatase complex"/>
    <property type="evidence" value="ECO:0007669"/>
    <property type="project" value="TreeGrafter"/>
</dbReference>
<dbReference type="SUPFAM" id="SSF51695">
    <property type="entry name" value="PLC-like phosphodiesterases"/>
    <property type="match status" value="1"/>
</dbReference>
<feature type="compositionally biased region" description="Basic and acidic residues" evidence="4">
    <location>
        <begin position="310"/>
        <end position="338"/>
    </location>
</feature>
<feature type="compositionally biased region" description="Basic and acidic residues" evidence="4">
    <location>
        <begin position="345"/>
        <end position="373"/>
    </location>
</feature>
<dbReference type="GO" id="GO:0008081">
    <property type="term" value="F:phosphoric diester hydrolase activity"/>
    <property type="evidence" value="ECO:0007669"/>
    <property type="project" value="InterPro"/>
</dbReference>
<comment type="caution">
    <text evidence="8">The sequence shown here is derived from an EMBL/GenBank/DDBJ whole genome shotgun (WGS) entry which is preliminary data.</text>
</comment>
<dbReference type="InterPro" id="IPR035441">
    <property type="entry name" value="TFIIS/LEDGF_dom_sf"/>
</dbReference>
<dbReference type="Pfam" id="PF00686">
    <property type="entry name" value="CBM_20"/>
    <property type="match status" value="1"/>
</dbReference>
<sequence>MPRIDPIQLLNCLSVLLSPNGGIKSRDEVQRLASLMTKFSKKLVSKCIYIQILKCTETELLGLFMGSGGWVLVHMWLTESIVAKNWPLVKELLELLLLCPVDIERLKTNNCPKLVKELSKDDNHFAIRALASKLVEQWLKTVKGEQVVPVQILDIPQIITEAQSDLDALIKSDSTIEYKNNDNNTEIKSISEDRLKSDKLTSNNAETDKIVNDNKIKDEIDDEPETLPVLKISLKDGKQVLSQVDDDNESKTSELSDSEKPKDKTKNRSRDKTDEKSSSGSKSSSSSKHSSRSSSDKHRSHKSSSSRHNSSKDRSKDKERHSSHSSRSKSESSRKSGDKQSSSSKSKEDRSSRPSSEKDKTKGKDDKSEKSKDSVSSLNKSTSEKSDDKTPSVHKLGKIPKLSDAKKEKPSISIEVRKPDEPKPKTVKTFNSKFRKHGLEEEVKPPPSRAAVLTKKSTPVLPPTVSIPKRPSPVHNEPPPEKKPKTIVEPVEKPGAIKLIPPKPKPILLLESDMFMDALNASATNKRDPKKRKRRTSGSKDGNSGNDASPPHTPTNMSSPSSESKSVPPRFYQDTLETEENKEKISEKDADADEVDEEKDLKKEIEEKMDTTEPHTLTINGLKGVLCYHKRKGPKKSIKWKPDSELEEIQYFELDETERVNVTKTFTDMKYLERIHERDAFQKGRNLSNDDVMEEKTNWRPLILVDAEGQVLVEHGKNSKEKDIQAIRQKGTLQPLYFSKSMIPDSAFEPDPETHPYTEPTIIPLEDVTGNQDNISDFRNMPWPEPKGNAPPASATMNVPNMFPPNMNQFPNGFPNQQFPGVPGFQGGNMVPAEWPSGVPPHMMGNGMPGPMAPGAIPPGNIPPGMMMPPEGMMMTPEMFVGPNPMFPGPPEGFNMQQNMFPMDFNMAGPQGPPPGPDGFPGMANFRGAMRGRGAGGHWREAEQQHDLQQAGCPTSYRFHEDPVIREQCLFNLLISEDPKKPKYKAPKKMAEKKAEPVSIVTSQQWKFTVSATDVGPKELMFITGNIPELGEWNYDKIVLLDREEGTSLWRKSITVPNTCDILYRYGKCLLNEINPNDITIQQWETHQQPRILKETVLHPYIDSYGQYDGKYMVSSGWLTVTTLLQFQFVNNPLRLKSCLAKRIMSIKVTPVKLSFGTEVQADDSSHSMDVGGVVSGVHVDVSTLNNKPSVCVMKPQEQFGREYKPDDVLLINVTAPDIMALAYLVDFYCASSRATSDDPPCHVGYTYVLPNMIKSSEGTMDLPVTCNVKHRPLGTVNIRYLIVKPMPEQLCNLKQSFAKYWDPSWTGLEVGHRGLGASFKTKDGNPIRENTIASLKKAAASGADLLEFDVQLSKDMVPVIYHDFYVCISLKRKKEINQLEMLEVPVKDLTLEHLQKLKVYHLVEGRNKETLFFDEDLEEHQPFPTLEETLKKIDPHVGFNVELKWTMEMKDGTFELNNPFDMNTYVDKVLETVLKHAANRRIVFSCFNPDICTMVRKKQNKYPVMFLTIGITKRYEPYRDPRCSSIPAAVQSAVSTDILGVVVHTEDLLRDPSQVKLATNAGLVIFCWGDDIINKNVVKQLKDMGLHAVIYDKLDQYTTKEVKESIFLVEARESQNDIMQLAALEDAEEASHEDGALAKPSTSEHSATIEEAGNKPFLDLSARERVHNQSTASSLASLVCPTGLDEDNIQSVEKESQVKDQPKNFRDVYVYPYPCSDMNKPTSKKKRRH</sequence>
<evidence type="ECO:0000256" key="2">
    <source>
        <dbReference type="ARBA" id="ARBA00022801"/>
    </source>
</evidence>
<dbReference type="PROSITE" id="PS51704">
    <property type="entry name" value="GP_PDE"/>
    <property type="match status" value="1"/>
</dbReference>
<feature type="compositionally biased region" description="Basic and acidic residues" evidence="4">
    <location>
        <begin position="401"/>
        <end position="424"/>
    </location>
</feature>
<dbReference type="Pfam" id="PF03009">
    <property type="entry name" value="GDPD"/>
    <property type="match status" value="1"/>
</dbReference>
<dbReference type="EMBL" id="JARGEI010000009">
    <property type="protein sequence ID" value="KAJ8726266.1"/>
    <property type="molecule type" value="Genomic_DNA"/>
</dbReference>
<dbReference type="InterPro" id="IPR013784">
    <property type="entry name" value="Carb-bd-like_fold"/>
</dbReference>
<feature type="compositionally biased region" description="Basic and acidic residues" evidence="4">
    <location>
        <begin position="478"/>
        <end position="490"/>
    </location>
</feature>
<reference evidence="8" key="1">
    <citation type="submission" date="2023-03" db="EMBL/GenBank/DDBJ databases">
        <title>Chromosome-level genomes of two armyworms, Mythimna separata and Mythimna loreyi, provide insights into the biosynthesis and reception of sex pheromones.</title>
        <authorList>
            <person name="Zhao H."/>
        </authorList>
    </citation>
    <scope>NUCLEOTIDE SEQUENCE</scope>
    <source>
        <strain evidence="8">BeijingLab</strain>
        <tissue evidence="8">Pupa</tissue>
    </source>
</reference>
<dbReference type="Proteomes" id="UP001231518">
    <property type="component" value="Chromosome 10"/>
</dbReference>
<dbReference type="InterPro" id="IPR017923">
    <property type="entry name" value="TFIIS_N"/>
</dbReference>
<evidence type="ECO:0000313" key="9">
    <source>
        <dbReference type="Proteomes" id="UP001231518"/>
    </source>
</evidence>
<feature type="region of interest" description="Disordered" evidence="4">
    <location>
        <begin position="520"/>
        <end position="599"/>
    </location>
</feature>
<protein>
    <submittedName>
        <fullName evidence="8">Uncharacterized protein</fullName>
    </submittedName>
</protein>
<dbReference type="SMART" id="SM01065">
    <property type="entry name" value="CBM_2"/>
    <property type="match status" value="1"/>
</dbReference>
<dbReference type="InterPro" id="IPR002044">
    <property type="entry name" value="CBM20"/>
</dbReference>
<comment type="similarity">
    <text evidence="1">Belongs to the glycerophosphoryl diester phosphodiesterase family.</text>
</comment>
<dbReference type="PANTHER" id="PTHR46557:SF1">
    <property type="entry name" value="SERINE_THREONINE-PROTEIN PHOSPHATASE 1 REGULATORY SUBUNIT 10"/>
    <property type="match status" value="1"/>
</dbReference>
<feature type="compositionally biased region" description="Basic and acidic residues" evidence="4">
    <location>
        <begin position="579"/>
        <end position="589"/>
    </location>
</feature>
<evidence type="ECO:0000313" key="8">
    <source>
        <dbReference type="EMBL" id="KAJ8726266.1"/>
    </source>
</evidence>
<feature type="compositionally biased region" description="Basic residues" evidence="4">
    <location>
        <begin position="528"/>
        <end position="537"/>
    </location>
</feature>
<dbReference type="FunFam" id="3.20.20.190:FF:000032">
    <property type="entry name" value="Glycerophosphoryl diester phosphodiesterase, putative"/>
    <property type="match status" value="1"/>
</dbReference>
<dbReference type="GO" id="GO:0006629">
    <property type="term" value="P:lipid metabolic process"/>
    <property type="evidence" value="ECO:0007669"/>
    <property type="project" value="InterPro"/>
</dbReference>
<dbReference type="InterPro" id="IPR030395">
    <property type="entry name" value="GP_PDE_dom"/>
</dbReference>
<dbReference type="SUPFAM" id="SSF47676">
    <property type="entry name" value="Conserved domain common to transcription factors TFIIS, elongin A, CRSP70"/>
    <property type="match status" value="1"/>
</dbReference>
<dbReference type="Pfam" id="PF25329">
    <property type="entry name" value="C2_GDE1"/>
    <property type="match status" value="1"/>
</dbReference>
<organism evidence="8 9">
    <name type="scientific">Mythimna separata</name>
    <name type="common">Oriental armyworm</name>
    <name type="synonym">Pseudaletia separata</name>
    <dbReference type="NCBI Taxonomy" id="271217"/>
    <lineage>
        <taxon>Eukaryota</taxon>
        <taxon>Metazoa</taxon>
        <taxon>Ecdysozoa</taxon>
        <taxon>Arthropoda</taxon>
        <taxon>Hexapoda</taxon>
        <taxon>Insecta</taxon>
        <taxon>Pterygota</taxon>
        <taxon>Neoptera</taxon>
        <taxon>Endopterygota</taxon>
        <taxon>Lepidoptera</taxon>
        <taxon>Glossata</taxon>
        <taxon>Ditrysia</taxon>
        <taxon>Noctuoidea</taxon>
        <taxon>Noctuidae</taxon>
        <taxon>Noctuinae</taxon>
        <taxon>Hadenini</taxon>
        <taxon>Mythimna</taxon>
    </lineage>
</organism>
<feature type="compositionally biased region" description="Basic and acidic residues" evidence="4">
    <location>
        <begin position="249"/>
        <end position="277"/>
    </location>
</feature>
<dbReference type="PROSITE" id="PS51166">
    <property type="entry name" value="CBM20"/>
    <property type="match status" value="1"/>
</dbReference>
<dbReference type="GO" id="GO:0005634">
    <property type="term" value="C:nucleus"/>
    <property type="evidence" value="ECO:0007669"/>
    <property type="project" value="UniProtKB-SubCell"/>
</dbReference>
<feature type="domain" description="GP-PDE" evidence="7">
    <location>
        <begin position="1308"/>
        <end position="1602"/>
    </location>
</feature>
<feature type="region of interest" description="Disordered" evidence="4">
    <location>
        <begin position="1630"/>
        <end position="1649"/>
    </location>
</feature>
<evidence type="ECO:0000256" key="3">
    <source>
        <dbReference type="PROSITE-ProRule" id="PRU00649"/>
    </source>
</evidence>
<evidence type="ECO:0000256" key="4">
    <source>
        <dbReference type="SAM" id="MobiDB-lite"/>
    </source>
</evidence>
<dbReference type="Pfam" id="PF08711">
    <property type="entry name" value="Med26"/>
    <property type="match status" value="1"/>
</dbReference>
<feature type="domain" description="CBM20" evidence="5">
    <location>
        <begin position="998"/>
        <end position="1110"/>
    </location>
</feature>
<name>A0AAD8DVF1_MYTSE</name>
<dbReference type="CDD" id="cd08607">
    <property type="entry name" value="GDPD_GDE5"/>
    <property type="match status" value="1"/>
</dbReference>
<evidence type="ECO:0000259" key="6">
    <source>
        <dbReference type="PROSITE" id="PS51319"/>
    </source>
</evidence>
<dbReference type="InterPro" id="IPR017946">
    <property type="entry name" value="PLC-like_Pdiesterase_TIM-brl"/>
</dbReference>
<evidence type="ECO:0000259" key="7">
    <source>
        <dbReference type="PROSITE" id="PS51704"/>
    </source>
</evidence>
<feature type="compositionally biased region" description="Low complexity" evidence="4">
    <location>
        <begin position="558"/>
        <end position="569"/>
    </location>
</feature>
<dbReference type="Gene3D" id="3.20.20.190">
    <property type="entry name" value="Phosphatidylinositol (PI) phosphodiesterase"/>
    <property type="match status" value="1"/>
</dbReference>
<feature type="compositionally biased region" description="Basic and acidic residues" evidence="4">
    <location>
        <begin position="382"/>
        <end position="391"/>
    </location>
</feature>
<dbReference type="SUPFAM" id="SSF49452">
    <property type="entry name" value="Starch-binding domain-like"/>
    <property type="match status" value="1"/>
</dbReference>
<dbReference type="InterPro" id="IPR013783">
    <property type="entry name" value="Ig-like_fold"/>
</dbReference>
<dbReference type="PANTHER" id="PTHR46557">
    <property type="entry name" value="SERINE/THREONINE-PROTEIN PHOSPHATASE 1 REGULATORY SUBUNIT 10-RELATED"/>
    <property type="match status" value="1"/>
</dbReference>
<keyword evidence="3" id="KW-0539">Nucleus</keyword>
<proteinExistence type="inferred from homology"/>
<evidence type="ECO:0000256" key="1">
    <source>
        <dbReference type="ARBA" id="ARBA00007277"/>
    </source>
</evidence>
<evidence type="ECO:0000259" key="5">
    <source>
        <dbReference type="PROSITE" id="PS51166"/>
    </source>
</evidence>
<dbReference type="GO" id="GO:0000785">
    <property type="term" value="C:chromatin"/>
    <property type="evidence" value="ECO:0007669"/>
    <property type="project" value="TreeGrafter"/>
</dbReference>
<feature type="region of interest" description="Disordered" evidence="4">
    <location>
        <begin position="1711"/>
        <end position="1730"/>
    </location>
</feature>
<dbReference type="GO" id="GO:2001070">
    <property type="term" value="F:starch binding"/>
    <property type="evidence" value="ECO:0007669"/>
    <property type="project" value="InterPro"/>
</dbReference>
<keyword evidence="2" id="KW-0378">Hydrolase</keyword>
<dbReference type="Gene3D" id="2.60.40.10">
    <property type="entry name" value="Immunoglobulins"/>
    <property type="match status" value="1"/>
</dbReference>
<keyword evidence="9" id="KW-1185">Reference proteome</keyword>
<feature type="domain" description="TFIIS N-terminal" evidence="6">
    <location>
        <begin position="71"/>
        <end position="145"/>
    </location>
</feature>
<dbReference type="Gene3D" id="1.20.930.10">
    <property type="entry name" value="Conserved domain common to transcription factors TFIIS, elongin A, CRSP70"/>
    <property type="match status" value="1"/>
</dbReference>
<gene>
    <name evidence="8" type="ORF">PYW07_000964</name>
</gene>
<feature type="region of interest" description="Disordered" evidence="4">
    <location>
        <begin position="241"/>
        <end position="490"/>
    </location>
</feature>
<dbReference type="GO" id="GO:0008157">
    <property type="term" value="F:protein phosphatase 1 binding"/>
    <property type="evidence" value="ECO:0007669"/>
    <property type="project" value="TreeGrafter"/>
</dbReference>
<dbReference type="PROSITE" id="PS51319">
    <property type="entry name" value="TFIIS_N"/>
    <property type="match status" value="1"/>
</dbReference>
<dbReference type="InterPro" id="IPR057506">
    <property type="entry name" value="C2_GPCPD1"/>
</dbReference>
<comment type="subcellular location">
    <subcellularLocation>
        <location evidence="3">Nucleus</location>
    </subcellularLocation>
</comment>
<accession>A0AAD8DVF1</accession>